<dbReference type="Gene3D" id="1.10.238.10">
    <property type="entry name" value="EF-hand"/>
    <property type="match status" value="1"/>
</dbReference>
<evidence type="ECO:0000256" key="2">
    <source>
        <dbReference type="SAM" id="MobiDB-lite"/>
    </source>
</evidence>
<dbReference type="PANTHER" id="PTHR12281">
    <property type="entry name" value="RP42 RELATED"/>
    <property type="match status" value="1"/>
</dbReference>
<dbReference type="PANTHER" id="PTHR12281:SF31">
    <property type="entry name" value="DCN1-LIKE PROTEIN 3"/>
    <property type="match status" value="1"/>
</dbReference>
<comment type="function">
    <text evidence="1">Neddylation of cullins play an essential role in the regulation of SCF-type complexes activity.</text>
</comment>
<protein>
    <recommendedName>
        <fullName evidence="1">Defective in cullin neddylation protein</fullName>
    </recommendedName>
</protein>
<dbReference type="InterPro" id="IPR011992">
    <property type="entry name" value="EF-hand-dom_pair"/>
</dbReference>
<dbReference type="OrthoDB" id="27198at2759"/>
<dbReference type="GO" id="GO:0032182">
    <property type="term" value="F:ubiquitin-like protein binding"/>
    <property type="evidence" value="ECO:0007669"/>
    <property type="project" value="TreeGrafter"/>
</dbReference>
<name>A0A9W7F1Y0_9STRA</name>
<feature type="domain" description="DCUN1" evidence="3">
    <location>
        <begin position="92"/>
        <end position="287"/>
    </location>
</feature>
<dbReference type="InterPro" id="IPR042460">
    <property type="entry name" value="DCN1-like_PONY"/>
</dbReference>
<dbReference type="EMBL" id="BRXW01000025">
    <property type="protein sequence ID" value="GMI00640.1"/>
    <property type="molecule type" value="Genomic_DNA"/>
</dbReference>
<gene>
    <name evidence="4" type="ORF">TrLO_g8486</name>
</gene>
<dbReference type="InterPro" id="IPR014764">
    <property type="entry name" value="DCN-prot"/>
</dbReference>
<dbReference type="PROSITE" id="PS51229">
    <property type="entry name" value="DCUN1"/>
    <property type="match status" value="1"/>
</dbReference>
<evidence type="ECO:0000313" key="5">
    <source>
        <dbReference type="Proteomes" id="UP001165122"/>
    </source>
</evidence>
<dbReference type="AlphaFoldDB" id="A0A9W7F1Y0"/>
<feature type="compositionally biased region" description="Polar residues" evidence="2">
    <location>
        <begin position="1"/>
        <end position="21"/>
    </location>
</feature>
<dbReference type="InterPro" id="IPR005176">
    <property type="entry name" value="PONY_dom"/>
</dbReference>
<feature type="compositionally biased region" description="Basic residues" evidence="2">
    <location>
        <begin position="31"/>
        <end position="66"/>
    </location>
</feature>
<dbReference type="SUPFAM" id="SSF47473">
    <property type="entry name" value="EF-hand"/>
    <property type="match status" value="1"/>
</dbReference>
<dbReference type="GO" id="GO:0000151">
    <property type="term" value="C:ubiquitin ligase complex"/>
    <property type="evidence" value="ECO:0007669"/>
    <property type="project" value="TreeGrafter"/>
</dbReference>
<evidence type="ECO:0000259" key="3">
    <source>
        <dbReference type="PROSITE" id="PS51229"/>
    </source>
</evidence>
<comment type="caution">
    <text evidence="4">The sequence shown here is derived from an EMBL/GenBank/DDBJ whole genome shotgun (WGS) entry which is preliminary data.</text>
</comment>
<proteinExistence type="predicted"/>
<evidence type="ECO:0000256" key="1">
    <source>
        <dbReference type="RuleBase" id="RU410713"/>
    </source>
</evidence>
<keyword evidence="5" id="KW-1185">Reference proteome</keyword>
<dbReference type="GO" id="GO:0097602">
    <property type="term" value="F:cullin family protein binding"/>
    <property type="evidence" value="ECO:0007669"/>
    <property type="project" value="TreeGrafter"/>
</dbReference>
<dbReference type="Proteomes" id="UP001165122">
    <property type="component" value="Unassembled WGS sequence"/>
</dbReference>
<feature type="region of interest" description="Disordered" evidence="2">
    <location>
        <begin position="1"/>
        <end position="90"/>
    </location>
</feature>
<sequence length="293" mass="32196">MHRVGTPTSKSSTHLTTQSFTDLPPTSIIPPKKKKAAVIKGTKAKAKPAAKKKPSPKKAPAKKAKPKAAASDMWGSGKKKKSAGSASEAGGNDVALRTAMFNKYVNPEEDPFSMDMEGIGALCDDIDLDPSADIRALVMMWKLGAAAKPGEISSSEWNKGCESLNLSSVNDLKKLLPALDTGFLDPSEFRKFFKFVFQFSREGTNKTIEKDMVVALLQIVLAGRNNLHLNSFCEFLESSGDENNRISLDSWTSFLDFSMNTSESTEEYDMDEGAWPVLIDEYVEWKQKKGKKK</sequence>
<reference evidence="5" key="1">
    <citation type="journal article" date="2023" name="Commun. Biol.">
        <title>Genome analysis of Parmales, the sister group of diatoms, reveals the evolutionary specialization of diatoms from phago-mixotrophs to photoautotrophs.</title>
        <authorList>
            <person name="Ban H."/>
            <person name="Sato S."/>
            <person name="Yoshikawa S."/>
            <person name="Yamada K."/>
            <person name="Nakamura Y."/>
            <person name="Ichinomiya M."/>
            <person name="Sato N."/>
            <person name="Blanc-Mathieu R."/>
            <person name="Endo H."/>
            <person name="Kuwata A."/>
            <person name="Ogata H."/>
        </authorList>
    </citation>
    <scope>NUCLEOTIDE SEQUENCE [LARGE SCALE GENOMIC DNA]</scope>
    <source>
        <strain evidence="5">NIES 3700</strain>
    </source>
</reference>
<organism evidence="4 5">
    <name type="scientific">Triparma laevis f. longispina</name>
    <dbReference type="NCBI Taxonomy" id="1714387"/>
    <lineage>
        <taxon>Eukaryota</taxon>
        <taxon>Sar</taxon>
        <taxon>Stramenopiles</taxon>
        <taxon>Ochrophyta</taxon>
        <taxon>Bolidophyceae</taxon>
        <taxon>Parmales</taxon>
        <taxon>Triparmaceae</taxon>
        <taxon>Triparma</taxon>
    </lineage>
</organism>
<accession>A0A9W7F1Y0</accession>
<evidence type="ECO:0000313" key="4">
    <source>
        <dbReference type="EMBL" id="GMI00640.1"/>
    </source>
</evidence>
<dbReference type="GO" id="GO:0045116">
    <property type="term" value="P:protein neddylation"/>
    <property type="evidence" value="ECO:0007669"/>
    <property type="project" value="TreeGrafter"/>
</dbReference>
<dbReference type="Gene3D" id="1.10.238.200">
    <property type="entry name" value="Cullin, PONY binding domain"/>
    <property type="match status" value="1"/>
</dbReference>
<dbReference type="GO" id="GO:0031624">
    <property type="term" value="F:ubiquitin conjugating enzyme binding"/>
    <property type="evidence" value="ECO:0007669"/>
    <property type="project" value="TreeGrafter"/>
</dbReference>
<dbReference type="Pfam" id="PF03556">
    <property type="entry name" value="Cullin_binding"/>
    <property type="match status" value="1"/>
</dbReference>